<keyword evidence="5" id="KW-0963">Cytoplasm</keyword>
<proteinExistence type="inferred from homology"/>
<feature type="binding site" evidence="5">
    <location>
        <position position="290"/>
    </location>
    <ligand>
        <name>Mn(2+)</name>
        <dbReference type="ChEBI" id="CHEBI:29035"/>
        <label>2</label>
    </ligand>
</feature>
<sequence>MKSFERIALIVLDSVGIGALPDAEAFGDKGVHTLGHIAEVRGLSLPNLSALGLSNIEPIPGNPAAKSPRAHYGKMAEVSAGKDTTTGHWELMGVHTQKPFKTYPNGFPKELLDAFSQRIGRGVLGNKPASGTAIIDELGEKHMETGDVIVYTSADSVFQIAAHEDVVPLDELYRICETARELTLDDRFAVVRVIARPFIGRPGQFERTANRRDYSVVPPHETVMDQLAEAKLDSIGIGKISDIYAGRGVTRSVKTTDNMDGVDRLLQVLKEDYRGLAFINLVDFDSKYGHRRDPEGYGRALEDFDRRLPDILETVRERDLLIVTADHGNDPTYKGTDHTREYVPLFVWSPSLSEEGVSLGIRETFSDVGATIADNFGLNAPRHGTSFLPDLKMKQ</sequence>
<gene>
    <name evidence="5" type="primary">deoB</name>
    <name evidence="8" type="ORF">ACFOUO_15310</name>
</gene>
<comment type="function">
    <text evidence="5">Isomerase that catalyzes the conversion of deoxy-ribose 1-phosphate (dRib-1-P) and ribose 1-phosphate (Rib-1-P) to deoxy-ribose 5-phosphate (dRib-5-P) and ribose 5-phosphate (Rib-5-P), respectively.</text>
</comment>
<dbReference type="InterPro" id="IPR010045">
    <property type="entry name" value="DeoB"/>
</dbReference>
<comment type="subcellular location">
    <subcellularLocation>
        <location evidence="5">Cytoplasm</location>
    </subcellularLocation>
</comment>
<keyword evidence="9" id="KW-1185">Reference proteome</keyword>
<dbReference type="Pfam" id="PF01676">
    <property type="entry name" value="Metalloenzyme"/>
    <property type="match status" value="1"/>
</dbReference>
<evidence type="ECO:0000256" key="2">
    <source>
        <dbReference type="ARBA" id="ARBA00022723"/>
    </source>
</evidence>
<evidence type="ECO:0000256" key="5">
    <source>
        <dbReference type="HAMAP-Rule" id="MF_00740"/>
    </source>
</evidence>
<comment type="catalytic activity">
    <reaction evidence="5">
        <text>2-deoxy-alpha-D-ribose 1-phosphate = 2-deoxy-D-ribose 5-phosphate</text>
        <dbReference type="Rhea" id="RHEA:27658"/>
        <dbReference type="ChEBI" id="CHEBI:57259"/>
        <dbReference type="ChEBI" id="CHEBI:62877"/>
        <dbReference type="EC" id="5.4.2.7"/>
    </reaction>
</comment>
<keyword evidence="4 5" id="KW-0413">Isomerase</keyword>
<feature type="domain" description="Metalloenzyme" evidence="7">
    <location>
        <begin position="6"/>
        <end position="379"/>
    </location>
</feature>
<name>A0ABV8JHE7_9BACL</name>
<dbReference type="SUPFAM" id="SSF143856">
    <property type="entry name" value="DeoB insert domain-like"/>
    <property type="match status" value="1"/>
</dbReference>
<dbReference type="Gene3D" id="3.30.70.1250">
    <property type="entry name" value="Phosphopentomutase"/>
    <property type="match status" value="1"/>
</dbReference>
<comment type="cofactor">
    <cofactor evidence="5">
        <name>Mn(2+)</name>
        <dbReference type="ChEBI" id="CHEBI:29035"/>
    </cofactor>
    <text evidence="5">Binds 2 manganese ions.</text>
</comment>
<evidence type="ECO:0000313" key="8">
    <source>
        <dbReference type="EMBL" id="MFC4078166.1"/>
    </source>
</evidence>
<dbReference type="NCBIfam" id="NF003766">
    <property type="entry name" value="PRK05362.1"/>
    <property type="match status" value="1"/>
</dbReference>
<dbReference type="SUPFAM" id="SSF53649">
    <property type="entry name" value="Alkaline phosphatase-like"/>
    <property type="match status" value="1"/>
</dbReference>
<feature type="binding site" evidence="5">
    <location>
        <position position="285"/>
    </location>
    <ligand>
        <name>Mn(2+)</name>
        <dbReference type="ChEBI" id="CHEBI:29035"/>
        <label>2</label>
    </ligand>
</feature>
<dbReference type="PANTHER" id="PTHR21110:SF0">
    <property type="entry name" value="PHOSPHOPENTOMUTASE"/>
    <property type="match status" value="1"/>
</dbReference>
<dbReference type="PIRSF" id="PIRSF001491">
    <property type="entry name" value="Ppentomutase"/>
    <property type="match status" value="1"/>
</dbReference>
<comment type="catalytic activity">
    <reaction evidence="5">
        <text>alpha-D-ribose 1-phosphate = D-ribose 5-phosphate</text>
        <dbReference type="Rhea" id="RHEA:18793"/>
        <dbReference type="ChEBI" id="CHEBI:57720"/>
        <dbReference type="ChEBI" id="CHEBI:78346"/>
        <dbReference type="EC" id="5.4.2.7"/>
    </reaction>
</comment>
<comment type="pathway">
    <text evidence="5">Carbohydrate degradation; 2-deoxy-D-ribose 1-phosphate degradation; D-glyceraldehyde 3-phosphate and acetaldehyde from 2-deoxy-alpha-D-ribose 1-phosphate: step 1/2.</text>
</comment>
<evidence type="ECO:0000256" key="6">
    <source>
        <dbReference type="NCBIfam" id="TIGR01696"/>
    </source>
</evidence>
<comment type="similarity">
    <text evidence="1 5">Belongs to the phosphopentomutase family.</text>
</comment>
<reference evidence="9" key="1">
    <citation type="journal article" date="2019" name="Int. J. Syst. Evol. Microbiol.">
        <title>The Global Catalogue of Microorganisms (GCM) 10K type strain sequencing project: providing services to taxonomists for standard genome sequencing and annotation.</title>
        <authorList>
            <consortium name="The Broad Institute Genomics Platform"/>
            <consortium name="The Broad Institute Genome Sequencing Center for Infectious Disease"/>
            <person name="Wu L."/>
            <person name="Ma J."/>
        </authorList>
    </citation>
    <scope>NUCLEOTIDE SEQUENCE [LARGE SCALE GENOMIC DNA]</scope>
    <source>
        <strain evidence="9">IBRC-M 10813</strain>
    </source>
</reference>
<organism evidence="8 9">
    <name type="scientific">Salinithrix halophila</name>
    <dbReference type="NCBI Taxonomy" id="1485204"/>
    <lineage>
        <taxon>Bacteria</taxon>
        <taxon>Bacillati</taxon>
        <taxon>Bacillota</taxon>
        <taxon>Bacilli</taxon>
        <taxon>Bacillales</taxon>
        <taxon>Thermoactinomycetaceae</taxon>
        <taxon>Salinithrix</taxon>
    </lineage>
</organism>
<feature type="binding site" evidence="5">
    <location>
        <position position="338"/>
    </location>
    <ligand>
        <name>Mn(2+)</name>
        <dbReference type="ChEBI" id="CHEBI:29035"/>
        <label>2</label>
    </ligand>
</feature>
<evidence type="ECO:0000256" key="1">
    <source>
        <dbReference type="ARBA" id="ARBA00010373"/>
    </source>
</evidence>
<dbReference type="HAMAP" id="MF_00740">
    <property type="entry name" value="Phosphopentomut"/>
    <property type="match status" value="1"/>
</dbReference>
<evidence type="ECO:0000256" key="3">
    <source>
        <dbReference type="ARBA" id="ARBA00023211"/>
    </source>
</evidence>
<comment type="caution">
    <text evidence="8">The sequence shown here is derived from an EMBL/GenBank/DDBJ whole genome shotgun (WGS) entry which is preliminary data.</text>
</comment>
<dbReference type="Gene3D" id="3.40.720.10">
    <property type="entry name" value="Alkaline Phosphatase, subunit A"/>
    <property type="match status" value="1"/>
</dbReference>
<dbReference type="InterPro" id="IPR006124">
    <property type="entry name" value="Metalloenzyme"/>
</dbReference>
<feature type="binding site" evidence="5">
    <location>
        <position position="327"/>
    </location>
    <ligand>
        <name>Mn(2+)</name>
        <dbReference type="ChEBI" id="CHEBI:29035"/>
        <label>1</label>
    </ligand>
</feature>
<dbReference type="PANTHER" id="PTHR21110">
    <property type="entry name" value="PHOSPHOPENTOMUTASE"/>
    <property type="match status" value="1"/>
</dbReference>
<feature type="binding site" evidence="5">
    <location>
        <position position="326"/>
    </location>
    <ligand>
        <name>Mn(2+)</name>
        <dbReference type="ChEBI" id="CHEBI:29035"/>
        <label>1</label>
    </ligand>
</feature>
<dbReference type="CDD" id="cd16009">
    <property type="entry name" value="PPM"/>
    <property type="match status" value="1"/>
</dbReference>
<dbReference type="RefSeq" id="WP_380705991.1">
    <property type="nucleotide sequence ID" value="NZ_JBHSAP010000018.1"/>
</dbReference>
<dbReference type="NCBIfam" id="TIGR01696">
    <property type="entry name" value="deoB"/>
    <property type="match status" value="1"/>
</dbReference>
<feature type="binding site" evidence="5">
    <location>
        <position position="13"/>
    </location>
    <ligand>
        <name>Mn(2+)</name>
        <dbReference type="ChEBI" id="CHEBI:29035"/>
        <label>1</label>
    </ligand>
</feature>
<dbReference type="InterPro" id="IPR024052">
    <property type="entry name" value="Phosphopentomutase_DeoB_cap_sf"/>
</dbReference>
<evidence type="ECO:0000256" key="4">
    <source>
        <dbReference type="ARBA" id="ARBA00023235"/>
    </source>
</evidence>
<evidence type="ECO:0000313" key="9">
    <source>
        <dbReference type="Proteomes" id="UP001595843"/>
    </source>
</evidence>
<accession>A0ABV8JHE7</accession>
<dbReference type="InterPro" id="IPR017850">
    <property type="entry name" value="Alkaline_phosphatase_core_sf"/>
</dbReference>
<keyword evidence="3 5" id="KW-0464">Manganese</keyword>
<protein>
    <recommendedName>
        <fullName evidence="5 6">Phosphopentomutase</fullName>
        <ecNumber evidence="5 6">5.4.2.7</ecNumber>
    </recommendedName>
    <alternativeName>
        <fullName evidence="5">Phosphodeoxyribomutase</fullName>
    </alternativeName>
</protein>
<evidence type="ECO:0000259" key="7">
    <source>
        <dbReference type="Pfam" id="PF01676"/>
    </source>
</evidence>
<dbReference type="Proteomes" id="UP001595843">
    <property type="component" value="Unassembled WGS sequence"/>
</dbReference>
<dbReference type="EC" id="5.4.2.7" evidence="5 6"/>
<dbReference type="GO" id="GO:0008973">
    <property type="term" value="F:phosphopentomutase activity"/>
    <property type="evidence" value="ECO:0007669"/>
    <property type="project" value="UniProtKB-EC"/>
</dbReference>
<dbReference type="EMBL" id="JBHSAP010000018">
    <property type="protein sequence ID" value="MFC4078166.1"/>
    <property type="molecule type" value="Genomic_DNA"/>
</dbReference>
<keyword evidence="2 5" id="KW-0479">Metal-binding</keyword>